<reference evidence="2 3" key="1">
    <citation type="journal article" date="2014" name="Genome Announc.">
        <title>Genome Sequence of Gammaproteobacterial Pseudohaliea rubra Type Strain DSM 19751, Isolated from Coastal Seawater of the Mediterranean Sea.</title>
        <authorList>
            <person name="Spring S."/>
            <person name="Fiebig A."/>
            <person name="Riedel T."/>
            <person name="Goker M."/>
            <person name="Klenk H.P."/>
        </authorList>
    </citation>
    <scope>NUCLEOTIDE SEQUENCE [LARGE SCALE GENOMIC DNA]</scope>
    <source>
        <strain evidence="2 3">DSM 19751</strain>
    </source>
</reference>
<dbReference type="InterPro" id="IPR032710">
    <property type="entry name" value="NTF2-like_dom_sf"/>
</dbReference>
<dbReference type="HOGENOM" id="CLU_159431_0_0_6"/>
<proteinExistence type="predicted"/>
<evidence type="ECO:0000313" key="3">
    <source>
        <dbReference type="Proteomes" id="UP000029640"/>
    </source>
</evidence>
<dbReference type="PATRIC" id="fig|1265313.6.peg.848"/>
<dbReference type="SUPFAM" id="SSF54427">
    <property type="entry name" value="NTF2-like"/>
    <property type="match status" value="1"/>
</dbReference>
<dbReference type="RefSeq" id="WP_035514541.1">
    <property type="nucleotide sequence ID" value="NZ_KN234749.1"/>
</dbReference>
<dbReference type="Gene3D" id="3.10.450.50">
    <property type="match status" value="1"/>
</dbReference>
<name>A0A095XXQ3_9GAMM</name>
<dbReference type="STRING" id="1265313.HRUBRA_00855"/>
<dbReference type="EMBL" id="AUVB01000024">
    <property type="protein sequence ID" value="KGE04516.1"/>
    <property type="molecule type" value="Genomic_DNA"/>
</dbReference>
<sequence length="131" mass="15223">MSAHPYEYYIDIVTKRYFDGVDNYNLEQVLDCFHEDAVLTEVTSMTVHEGRDQGIRAMFEGLFDAHSRIWHGNFVHTADTGNEAICSQFSVEVTPKGADEELRYENCNRFYLKDGKFTRVYVYMSGENLLK</sequence>
<feature type="domain" description="SnoaL-like" evidence="1">
    <location>
        <begin position="15"/>
        <end position="120"/>
    </location>
</feature>
<accession>A0A095XXQ3</accession>
<evidence type="ECO:0000313" key="2">
    <source>
        <dbReference type="EMBL" id="KGE04516.1"/>
    </source>
</evidence>
<dbReference type="AlphaFoldDB" id="A0A095XXQ3"/>
<dbReference type="eggNOG" id="COG3631">
    <property type="taxonomic scope" value="Bacteria"/>
</dbReference>
<gene>
    <name evidence="2" type="ORF">HRUBRA_00855</name>
</gene>
<dbReference type="InterPro" id="IPR037401">
    <property type="entry name" value="SnoaL-like"/>
</dbReference>
<comment type="caution">
    <text evidence="2">The sequence shown here is derived from an EMBL/GenBank/DDBJ whole genome shotgun (WGS) entry which is preliminary data.</text>
</comment>
<keyword evidence="3" id="KW-1185">Reference proteome</keyword>
<organism evidence="2 3">
    <name type="scientific">Pseudohaliea rubra DSM 19751</name>
    <dbReference type="NCBI Taxonomy" id="1265313"/>
    <lineage>
        <taxon>Bacteria</taxon>
        <taxon>Pseudomonadati</taxon>
        <taxon>Pseudomonadota</taxon>
        <taxon>Gammaproteobacteria</taxon>
        <taxon>Cellvibrionales</taxon>
        <taxon>Halieaceae</taxon>
        <taxon>Pseudohaliea</taxon>
    </lineage>
</organism>
<dbReference type="Pfam" id="PF12680">
    <property type="entry name" value="SnoaL_2"/>
    <property type="match status" value="1"/>
</dbReference>
<dbReference type="OrthoDB" id="5733909at2"/>
<protein>
    <recommendedName>
        <fullName evidence="1">SnoaL-like domain-containing protein</fullName>
    </recommendedName>
</protein>
<evidence type="ECO:0000259" key="1">
    <source>
        <dbReference type="Pfam" id="PF12680"/>
    </source>
</evidence>
<dbReference type="Proteomes" id="UP000029640">
    <property type="component" value="Unassembled WGS sequence"/>
</dbReference>
<dbReference type="CDD" id="cd00531">
    <property type="entry name" value="NTF2_like"/>
    <property type="match status" value="1"/>
</dbReference>